<name>A0AAD8AX97_BIOPF</name>
<feature type="domain" description="Galectin" evidence="4">
    <location>
        <begin position="120"/>
        <end position="249"/>
    </location>
</feature>
<keyword evidence="6" id="KW-1185">Reference proteome</keyword>
<gene>
    <name evidence="5" type="ORF">Bpfe_026482</name>
</gene>
<dbReference type="EMBL" id="JASAOG010000205">
    <property type="protein sequence ID" value="KAK0044052.1"/>
    <property type="molecule type" value="Genomic_DNA"/>
</dbReference>
<dbReference type="InterPro" id="IPR013320">
    <property type="entry name" value="ConA-like_dom_sf"/>
</dbReference>
<reference evidence="5" key="1">
    <citation type="journal article" date="2023" name="PLoS Negl. Trop. Dis.">
        <title>A genome sequence for Biomphalaria pfeifferi, the major vector snail for the human-infecting parasite Schistosoma mansoni.</title>
        <authorList>
            <person name="Bu L."/>
            <person name="Lu L."/>
            <person name="Laidemitt M.R."/>
            <person name="Zhang S.M."/>
            <person name="Mutuku M."/>
            <person name="Mkoji G."/>
            <person name="Steinauer M."/>
            <person name="Loker E.S."/>
        </authorList>
    </citation>
    <scope>NUCLEOTIDE SEQUENCE</scope>
    <source>
        <strain evidence="5">KasaAsao</strain>
    </source>
</reference>
<dbReference type="Gene3D" id="2.60.120.200">
    <property type="match status" value="1"/>
</dbReference>
<evidence type="ECO:0000256" key="3">
    <source>
        <dbReference type="SAM" id="SignalP"/>
    </source>
</evidence>
<accession>A0AAD8AX97</accession>
<dbReference type="Proteomes" id="UP001233172">
    <property type="component" value="Unassembled WGS sequence"/>
</dbReference>
<comment type="caution">
    <text evidence="5">The sequence shown here is derived from an EMBL/GenBank/DDBJ whole genome shotgun (WGS) entry which is preliminary data.</text>
</comment>
<dbReference type="PROSITE" id="PS51304">
    <property type="entry name" value="GALECTIN"/>
    <property type="match status" value="1"/>
</dbReference>
<proteinExistence type="predicted"/>
<protein>
    <recommendedName>
        <fullName evidence="2">Galectin</fullName>
    </recommendedName>
</protein>
<keyword evidence="3" id="KW-0732">Signal</keyword>
<dbReference type="Pfam" id="PF00337">
    <property type="entry name" value="Gal-bind_lectin"/>
    <property type="match status" value="1"/>
</dbReference>
<evidence type="ECO:0000256" key="2">
    <source>
        <dbReference type="RuleBase" id="RU102079"/>
    </source>
</evidence>
<reference evidence="5" key="2">
    <citation type="submission" date="2023-04" db="EMBL/GenBank/DDBJ databases">
        <authorList>
            <person name="Bu L."/>
            <person name="Lu L."/>
            <person name="Laidemitt M.R."/>
            <person name="Zhang S.M."/>
            <person name="Mutuku M."/>
            <person name="Mkoji G."/>
            <person name="Steinauer M."/>
            <person name="Loker E.S."/>
        </authorList>
    </citation>
    <scope>NUCLEOTIDE SEQUENCE</scope>
    <source>
        <strain evidence="5">KasaAsao</strain>
        <tissue evidence="5">Whole Snail</tissue>
    </source>
</reference>
<dbReference type="GO" id="GO:0030246">
    <property type="term" value="F:carbohydrate binding"/>
    <property type="evidence" value="ECO:0007669"/>
    <property type="project" value="UniProtKB-UniRule"/>
</dbReference>
<feature type="signal peptide" evidence="3">
    <location>
        <begin position="1"/>
        <end position="19"/>
    </location>
</feature>
<evidence type="ECO:0000256" key="1">
    <source>
        <dbReference type="ARBA" id="ARBA00022734"/>
    </source>
</evidence>
<dbReference type="InterPro" id="IPR001079">
    <property type="entry name" value="Galectin_CRD"/>
</dbReference>
<keyword evidence="1 2" id="KW-0430">Lectin</keyword>
<dbReference type="SUPFAM" id="SSF49899">
    <property type="entry name" value="Concanavalin A-like lectins/glucanases"/>
    <property type="match status" value="1"/>
</dbReference>
<feature type="chain" id="PRO_5042104669" description="Galectin" evidence="3">
    <location>
        <begin position="20"/>
        <end position="249"/>
    </location>
</feature>
<evidence type="ECO:0000313" key="6">
    <source>
        <dbReference type="Proteomes" id="UP001233172"/>
    </source>
</evidence>
<sequence length="249" mass="28065">MTNRLLFVCLLSYLDNVIGNTQDKSKSSLLFQDKTDLDPVGCNEQTMLTEVSGSKLSCAMSCMFSEACVLFSYVSDSKTCSLCHGDMIQNLTYNAWKTFTWAFVILENHQPSTINTFYSQSKFIPGSLSIGTIIHLCIYLFPNKQPYFSIDLKENETTGDYPLSFLVNHGQISLYSVKGSVITNSTYVHLGSGSLLAGTTHVVDILVTADGFRLYMDKTYCCLYRHLMPYKVAKYLWIHGYIQVMELTL</sequence>
<evidence type="ECO:0000259" key="4">
    <source>
        <dbReference type="PROSITE" id="PS51304"/>
    </source>
</evidence>
<organism evidence="5 6">
    <name type="scientific">Biomphalaria pfeifferi</name>
    <name type="common">Bloodfluke planorb</name>
    <name type="synonym">Freshwater snail</name>
    <dbReference type="NCBI Taxonomy" id="112525"/>
    <lineage>
        <taxon>Eukaryota</taxon>
        <taxon>Metazoa</taxon>
        <taxon>Spiralia</taxon>
        <taxon>Lophotrochozoa</taxon>
        <taxon>Mollusca</taxon>
        <taxon>Gastropoda</taxon>
        <taxon>Heterobranchia</taxon>
        <taxon>Euthyneura</taxon>
        <taxon>Panpulmonata</taxon>
        <taxon>Hygrophila</taxon>
        <taxon>Lymnaeoidea</taxon>
        <taxon>Planorbidae</taxon>
        <taxon>Biomphalaria</taxon>
    </lineage>
</organism>
<evidence type="ECO:0000313" key="5">
    <source>
        <dbReference type="EMBL" id="KAK0044052.1"/>
    </source>
</evidence>
<dbReference type="AlphaFoldDB" id="A0AAD8AX97"/>